<dbReference type="Proteomes" id="UP000275772">
    <property type="component" value="Unassembled WGS sequence"/>
</dbReference>
<reference evidence="2 3" key="1">
    <citation type="submission" date="2017-11" db="EMBL/GenBank/DDBJ databases">
        <authorList>
            <person name="Kracher B."/>
        </authorList>
    </citation>
    <scope>NUCLEOTIDE SEQUENCE [LARGE SCALE GENOMIC DNA]</scope>
    <source>
        <strain evidence="2 3">RACE1</strain>
    </source>
</reference>
<dbReference type="EMBL" id="UNSH01000067">
    <property type="protein sequence ID" value="SZF04685.1"/>
    <property type="molecule type" value="Genomic_DNA"/>
</dbReference>
<evidence type="ECO:0000313" key="3">
    <source>
        <dbReference type="Proteomes" id="UP000275772"/>
    </source>
</evidence>
<dbReference type="VEuPathDB" id="FungiDB:BLGHR1_15483"/>
<sequence>MQFLTICLAMMVSGLMALPRSLVVSQPADRHFNNDRTSHKLEKFYSNQNLDVVEKDANGTHVTELSSVNKVEDKVLHVVLNSNLTNSTTTILSPKVE</sequence>
<feature type="chain" id="PRO_5016996300" evidence="1">
    <location>
        <begin position="18"/>
        <end position="97"/>
    </location>
</feature>
<keyword evidence="1" id="KW-0732">Signal</keyword>
<gene>
    <name evidence="2" type="ORF">BLGHR1_15483</name>
</gene>
<protein>
    <submittedName>
        <fullName evidence="2">Uncharacterized protein</fullName>
    </submittedName>
</protein>
<organism evidence="2 3">
    <name type="scientific">Blumeria hordei</name>
    <name type="common">Barley powdery mildew</name>
    <name type="synonym">Blumeria graminis f. sp. hordei</name>
    <dbReference type="NCBI Taxonomy" id="2867405"/>
    <lineage>
        <taxon>Eukaryota</taxon>
        <taxon>Fungi</taxon>
        <taxon>Dikarya</taxon>
        <taxon>Ascomycota</taxon>
        <taxon>Pezizomycotina</taxon>
        <taxon>Leotiomycetes</taxon>
        <taxon>Erysiphales</taxon>
        <taxon>Erysiphaceae</taxon>
        <taxon>Blumeria</taxon>
    </lineage>
</organism>
<dbReference type="AlphaFoldDB" id="A0A383UYN0"/>
<proteinExistence type="predicted"/>
<evidence type="ECO:0000256" key="1">
    <source>
        <dbReference type="SAM" id="SignalP"/>
    </source>
</evidence>
<name>A0A383UYN0_BLUHO</name>
<feature type="signal peptide" evidence="1">
    <location>
        <begin position="1"/>
        <end position="17"/>
    </location>
</feature>
<evidence type="ECO:0000313" key="2">
    <source>
        <dbReference type="EMBL" id="SZF04685.1"/>
    </source>
</evidence>
<accession>A0A383UYN0</accession>